<dbReference type="AlphaFoldDB" id="A0A9P9WXG3"/>
<reference evidence="1" key="1">
    <citation type="submission" date="2021-03" db="EMBL/GenBank/DDBJ databases">
        <title>Revisited historic fungal species revealed as producer of novel bioactive compounds through whole genome sequencing and comparative genomics.</title>
        <authorList>
            <person name="Vignolle G.A."/>
            <person name="Hochenegger N."/>
            <person name="Mach R.L."/>
            <person name="Mach-Aigner A.R."/>
            <person name="Javad Rahimi M."/>
            <person name="Salim K.A."/>
            <person name="Chan C.M."/>
            <person name="Lim L.B.L."/>
            <person name="Cai F."/>
            <person name="Druzhinina I.S."/>
            <person name="U'Ren J.M."/>
            <person name="Derntl C."/>
        </authorList>
    </citation>
    <scope>NUCLEOTIDE SEQUENCE</scope>
    <source>
        <strain evidence="1">TUCIM 5799</strain>
    </source>
</reference>
<accession>A0A9P9WXG3</accession>
<evidence type="ECO:0000313" key="1">
    <source>
        <dbReference type="EMBL" id="KAI1880883.1"/>
    </source>
</evidence>
<sequence>MRQSGILPGAAVTALLEHCGFHAVRATNRSARRPGEGETSLRGHAACASGYCADRETTHYGSRSTMEDWDEVQCEPDRGDELNQDQNPTRDFSTTRLIKQTLLILHTLLVGTLRGFVGLAIIHAEAWVSIVSIWSRFVFFQLCRYVLRIIGARLHRGRVD</sequence>
<dbReference type="EMBL" id="JAFIMR010000002">
    <property type="protein sequence ID" value="KAI1880883.1"/>
    <property type="molecule type" value="Genomic_DNA"/>
</dbReference>
<keyword evidence="2" id="KW-1185">Reference proteome</keyword>
<organism evidence="1 2">
    <name type="scientific">Neoarthrinium moseri</name>
    <dbReference type="NCBI Taxonomy" id="1658444"/>
    <lineage>
        <taxon>Eukaryota</taxon>
        <taxon>Fungi</taxon>
        <taxon>Dikarya</taxon>
        <taxon>Ascomycota</taxon>
        <taxon>Pezizomycotina</taxon>
        <taxon>Sordariomycetes</taxon>
        <taxon>Xylariomycetidae</taxon>
        <taxon>Amphisphaeriales</taxon>
        <taxon>Apiosporaceae</taxon>
        <taxon>Neoarthrinium</taxon>
    </lineage>
</organism>
<comment type="caution">
    <text evidence="1">The sequence shown here is derived from an EMBL/GenBank/DDBJ whole genome shotgun (WGS) entry which is preliminary data.</text>
</comment>
<evidence type="ECO:0000313" key="2">
    <source>
        <dbReference type="Proteomes" id="UP000829685"/>
    </source>
</evidence>
<name>A0A9P9WXG3_9PEZI</name>
<proteinExistence type="predicted"/>
<gene>
    <name evidence="1" type="ORF">JX265_001123</name>
</gene>
<protein>
    <submittedName>
        <fullName evidence="1">Uncharacterized protein</fullName>
    </submittedName>
</protein>
<dbReference type="Proteomes" id="UP000829685">
    <property type="component" value="Unassembled WGS sequence"/>
</dbReference>